<comment type="caution">
    <text evidence="2">The sequence shown here is derived from an EMBL/GenBank/DDBJ whole genome shotgun (WGS) entry which is preliminary data.</text>
</comment>
<proteinExistence type="predicted"/>
<protein>
    <recommendedName>
        <fullName evidence="4">Lipocalin family protein</fullName>
    </recommendedName>
</protein>
<evidence type="ECO:0000313" key="2">
    <source>
        <dbReference type="EMBL" id="MFD0798936.1"/>
    </source>
</evidence>
<sequence length="149" mass="16855">MNKLYITIVVLFMVFSCSVPDTSAFEETELQFADQRWELVRMSGSMANSTTTGADMEWQEYYVFCPDGRFQKERERAGVVSKAAGTFEVVEYENDDADYLELSYTEGYGLIGNCFGDQKEVLIYRSATEISNTWMACDGPGLDYVLVAD</sequence>
<keyword evidence="3" id="KW-1185">Reference proteome</keyword>
<reference evidence="3" key="1">
    <citation type="journal article" date="2019" name="Int. J. Syst. Evol. Microbiol.">
        <title>The Global Catalogue of Microorganisms (GCM) 10K type strain sequencing project: providing services to taxonomists for standard genome sequencing and annotation.</title>
        <authorList>
            <consortium name="The Broad Institute Genomics Platform"/>
            <consortium name="The Broad Institute Genome Sequencing Center for Infectious Disease"/>
            <person name="Wu L."/>
            <person name="Ma J."/>
        </authorList>
    </citation>
    <scope>NUCLEOTIDE SEQUENCE [LARGE SCALE GENOMIC DNA]</scope>
    <source>
        <strain evidence="3">CCUG 61948</strain>
    </source>
</reference>
<dbReference type="RefSeq" id="WP_379935841.1">
    <property type="nucleotide sequence ID" value="NZ_JBHTHY010000014.1"/>
</dbReference>
<evidence type="ECO:0000313" key="3">
    <source>
        <dbReference type="Proteomes" id="UP001597012"/>
    </source>
</evidence>
<name>A0ABW3B7P6_9FLAO</name>
<feature type="signal peptide" evidence="1">
    <location>
        <begin position="1"/>
        <end position="23"/>
    </location>
</feature>
<accession>A0ABW3B7P6</accession>
<dbReference type="PROSITE" id="PS51257">
    <property type="entry name" value="PROKAR_LIPOPROTEIN"/>
    <property type="match status" value="1"/>
</dbReference>
<organism evidence="2 3">
    <name type="scientific">Maribacter chungangensis</name>
    <dbReference type="NCBI Taxonomy" id="1069117"/>
    <lineage>
        <taxon>Bacteria</taxon>
        <taxon>Pseudomonadati</taxon>
        <taxon>Bacteroidota</taxon>
        <taxon>Flavobacteriia</taxon>
        <taxon>Flavobacteriales</taxon>
        <taxon>Flavobacteriaceae</taxon>
        <taxon>Maribacter</taxon>
    </lineage>
</organism>
<gene>
    <name evidence="2" type="ORF">ACFQZJ_15800</name>
</gene>
<keyword evidence="1" id="KW-0732">Signal</keyword>
<dbReference type="EMBL" id="JBHTHY010000014">
    <property type="protein sequence ID" value="MFD0798936.1"/>
    <property type="molecule type" value="Genomic_DNA"/>
</dbReference>
<evidence type="ECO:0000256" key="1">
    <source>
        <dbReference type="SAM" id="SignalP"/>
    </source>
</evidence>
<feature type="chain" id="PRO_5045575501" description="Lipocalin family protein" evidence="1">
    <location>
        <begin position="24"/>
        <end position="149"/>
    </location>
</feature>
<evidence type="ECO:0008006" key="4">
    <source>
        <dbReference type="Google" id="ProtNLM"/>
    </source>
</evidence>
<dbReference type="Proteomes" id="UP001597012">
    <property type="component" value="Unassembled WGS sequence"/>
</dbReference>